<dbReference type="InterPro" id="IPR002401">
    <property type="entry name" value="Cyt_P450_E_grp-I"/>
</dbReference>
<comment type="similarity">
    <text evidence="1 3">Belongs to the cytochrome P450 family.</text>
</comment>
<proteinExistence type="inferred from homology"/>
<dbReference type="GO" id="GO:0016705">
    <property type="term" value="F:oxidoreductase activity, acting on paired donors, with incorporation or reduction of molecular oxygen"/>
    <property type="evidence" value="ECO:0007669"/>
    <property type="project" value="InterPro"/>
</dbReference>
<evidence type="ECO:0000313" key="5">
    <source>
        <dbReference type="Proteomes" id="UP000324897"/>
    </source>
</evidence>
<feature type="non-terminal residue" evidence="4">
    <location>
        <position position="1"/>
    </location>
</feature>
<dbReference type="GO" id="GO:0004497">
    <property type="term" value="F:monooxygenase activity"/>
    <property type="evidence" value="ECO:0007669"/>
    <property type="project" value="UniProtKB-KW"/>
</dbReference>
<dbReference type="InterPro" id="IPR036396">
    <property type="entry name" value="Cyt_P450_sf"/>
</dbReference>
<protein>
    <recommendedName>
        <fullName evidence="6">Cytochrome P450</fullName>
    </recommendedName>
</protein>
<dbReference type="Pfam" id="PF00067">
    <property type="entry name" value="p450"/>
    <property type="match status" value="2"/>
</dbReference>
<sequence>MSDISVALRQREREAGGPGKNDMQEGSVLSHDALRVLLSDLYGAGASTTAALIEWGMVDLIQNPEVVQKVRDELTTVLGEKPPIEESIIARLPYLQAVVKEILSSADGGALVPRKAEADIKSSEAWDDADKFMPERFIGGETRSYIGQDFGVIPFGLGRRICPGMPLVQKLIPLILGTLLHRFEWTLPAKAKVTGIDMTERCGVVLSPVNPLQAIPKEI</sequence>
<organism evidence="4 5">
    <name type="scientific">Eragrostis curvula</name>
    <name type="common">weeping love grass</name>
    <dbReference type="NCBI Taxonomy" id="38414"/>
    <lineage>
        <taxon>Eukaryota</taxon>
        <taxon>Viridiplantae</taxon>
        <taxon>Streptophyta</taxon>
        <taxon>Embryophyta</taxon>
        <taxon>Tracheophyta</taxon>
        <taxon>Spermatophyta</taxon>
        <taxon>Magnoliopsida</taxon>
        <taxon>Liliopsida</taxon>
        <taxon>Poales</taxon>
        <taxon>Poaceae</taxon>
        <taxon>PACMAD clade</taxon>
        <taxon>Chloridoideae</taxon>
        <taxon>Eragrostideae</taxon>
        <taxon>Eragrostidinae</taxon>
        <taxon>Eragrostis</taxon>
    </lineage>
</organism>
<dbReference type="Gramene" id="TVU06343">
    <property type="protein sequence ID" value="TVU06343"/>
    <property type="gene ID" value="EJB05_49552"/>
</dbReference>
<dbReference type="PANTHER" id="PTHR47950:SF44">
    <property type="entry name" value="CYTOCHROME P450, FAMILY 76, SUBFAMILY C, POLYPEPTIDE 5-RELATED"/>
    <property type="match status" value="1"/>
</dbReference>
<dbReference type="EMBL" id="RWGY01000051">
    <property type="protein sequence ID" value="TVU06343.1"/>
    <property type="molecule type" value="Genomic_DNA"/>
</dbReference>
<dbReference type="InterPro" id="IPR017972">
    <property type="entry name" value="Cyt_P450_CS"/>
</dbReference>
<evidence type="ECO:0008006" key="6">
    <source>
        <dbReference type="Google" id="ProtNLM"/>
    </source>
</evidence>
<dbReference type="OrthoDB" id="1470350at2759"/>
<comment type="caution">
    <text evidence="4">The sequence shown here is derived from an EMBL/GenBank/DDBJ whole genome shotgun (WGS) entry which is preliminary data.</text>
</comment>
<dbReference type="Proteomes" id="UP000324897">
    <property type="component" value="Unassembled WGS sequence"/>
</dbReference>
<dbReference type="PRINTS" id="PR00463">
    <property type="entry name" value="EP450I"/>
</dbReference>
<keyword evidence="3" id="KW-0560">Oxidoreductase</keyword>
<keyword evidence="5" id="KW-1185">Reference proteome</keyword>
<dbReference type="GO" id="GO:0020037">
    <property type="term" value="F:heme binding"/>
    <property type="evidence" value="ECO:0007669"/>
    <property type="project" value="InterPro"/>
</dbReference>
<keyword evidence="2 3" id="KW-0349">Heme</keyword>
<dbReference type="PROSITE" id="PS00086">
    <property type="entry name" value="CYTOCHROME_P450"/>
    <property type="match status" value="1"/>
</dbReference>
<keyword evidence="2 3" id="KW-0408">Iron</keyword>
<evidence type="ECO:0000256" key="2">
    <source>
        <dbReference type="PIRSR" id="PIRSR602401-1"/>
    </source>
</evidence>
<gene>
    <name evidence="4" type="ORF">EJB05_49552</name>
</gene>
<evidence type="ECO:0000313" key="4">
    <source>
        <dbReference type="EMBL" id="TVU06343.1"/>
    </source>
</evidence>
<dbReference type="GO" id="GO:0005506">
    <property type="term" value="F:iron ion binding"/>
    <property type="evidence" value="ECO:0007669"/>
    <property type="project" value="InterPro"/>
</dbReference>
<evidence type="ECO:0000256" key="3">
    <source>
        <dbReference type="RuleBase" id="RU000461"/>
    </source>
</evidence>
<reference evidence="4 5" key="1">
    <citation type="journal article" date="2019" name="Sci. Rep.">
        <title>A high-quality genome of Eragrostis curvula grass provides insights into Poaceae evolution and supports new strategies to enhance forage quality.</title>
        <authorList>
            <person name="Carballo J."/>
            <person name="Santos B.A.C.M."/>
            <person name="Zappacosta D."/>
            <person name="Garbus I."/>
            <person name="Selva J.P."/>
            <person name="Gallo C.A."/>
            <person name="Diaz A."/>
            <person name="Albertini E."/>
            <person name="Caccamo M."/>
            <person name="Echenique V."/>
        </authorList>
    </citation>
    <scope>NUCLEOTIDE SEQUENCE [LARGE SCALE GENOMIC DNA]</scope>
    <source>
        <strain evidence="5">cv. Victoria</strain>
        <tissue evidence="4">Leaf</tissue>
    </source>
</reference>
<dbReference type="PRINTS" id="PR00385">
    <property type="entry name" value="P450"/>
</dbReference>
<keyword evidence="3" id="KW-0503">Monooxygenase</keyword>
<dbReference type="SUPFAM" id="SSF48264">
    <property type="entry name" value="Cytochrome P450"/>
    <property type="match status" value="1"/>
</dbReference>
<evidence type="ECO:0000256" key="1">
    <source>
        <dbReference type="ARBA" id="ARBA00010617"/>
    </source>
</evidence>
<feature type="binding site" description="axial binding residue" evidence="2">
    <location>
        <position position="162"/>
    </location>
    <ligand>
        <name>heme</name>
        <dbReference type="ChEBI" id="CHEBI:30413"/>
    </ligand>
    <ligandPart>
        <name>Fe</name>
        <dbReference type="ChEBI" id="CHEBI:18248"/>
    </ligandPart>
</feature>
<name>A0A5J9T4K8_9POAL</name>
<dbReference type="AlphaFoldDB" id="A0A5J9T4K8"/>
<dbReference type="InterPro" id="IPR001128">
    <property type="entry name" value="Cyt_P450"/>
</dbReference>
<accession>A0A5J9T4K8</accession>
<dbReference type="PANTHER" id="PTHR47950">
    <property type="entry name" value="CYTOCHROME P450, FAMILY 76, SUBFAMILY C, POLYPEPTIDE 5-RELATED"/>
    <property type="match status" value="1"/>
</dbReference>
<dbReference type="Gene3D" id="1.10.630.10">
    <property type="entry name" value="Cytochrome P450"/>
    <property type="match status" value="1"/>
</dbReference>
<keyword evidence="2 3" id="KW-0479">Metal-binding</keyword>
<comment type="cofactor">
    <cofactor evidence="2">
        <name>heme</name>
        <dbReference type="ChEBI" id="CHEBI:30413"/>
    </cofactor>
</comment>